<name>A0ABQ9IA84_9NEOP</name>
<sequence length="90" mass="9851">MNAVVTASSKNKDAIEGNGKASKAEVTMWHRRLSHCHEGSIAKIPVIGVKDSSKDSNLRSVCPGEYKMEKVSSEDKPQNHKTLRVISLTC</sequence>
<comment type="caution">
    <text evidence="2">The sequence shown here is derived from an EMBL/GenBank/DDBJ whole genome shotgun (WGS) entry which is preliminary data.</text>
</comment>
<proteinExistence type="predicted"/>
<evidence type="ECO:0008006" key="4">
    <source>
        <dbReference type="Google" id="ProtNLM"/>
    </source>
</evidence>
<evidence type="ECO:0000256" key="1">
    <source>
        <dbReference type="SAM" id="MobiDB-lite"/>
    </source>
</evidence>
<gene>
    <name evidence="2" type="ORF">PR048_005389</name>
</gene>
<keyword evidence="3" id="KW-1185">Reference proteome</keyword>
<dbReference type="Proteomes" id="UP001159363">
    <property type="component" value="Chromosome 2"/>
</dbReference>
<feature type="region of interest" description="Disordered" evidence="1">
    <location>
        <begin position="1"/>
        <end position="22"/>
    </location>
</feature>
<protein>
    <recommendedName>
        <fullName evidence="4">GAG-pre-integrase domain-containing protein</fullName>
    </recommendedName>
</protein>
<evidence type="ECO:0000313" key="3">
    <source>
        <dbReference type="Proteomes" id="UP001159363"/>
    </source>
</evidence>
<reference evidence="2 3" key="1">
    <citation type="submission" date="2023-02" db="EMBL/GenBank/DDBJ databases">
        <title>LHISI_Scaffold_Assembly.</title>
        <authorList>
            <person name="Stuart O.P."/>
            <person name="Cleave R."/>
            <person name="Magrath M.J.L."/>
            <person name="Mikheyev A.S."/>
        </authorList>
    </citation>
    <scope>NUCLEOTIDE SEQUENCE [LARGE SCALE GENOMIC DNA]</scope>
    <source>
        <strain evidence="2">Daus_M_001</strain>
        <tissue evidence="2">Leg muscle</tissue>
    </source>
</reference>
<evidence type="ECO:0000313" key="2">
    <source>
        <dbReference type="EMBL" id="KAJ8892808.1"/>
    </source>
</evidence>
<accession>A0ABQ9IA84</accession>
<dbReference type="EMBL" id="JARBHB010000002">
    <property type="protein sequence ID" value="KAJ8892808.1"/>
    <property type="molecule type" value="Genomic_DNA"/>
</dbReference>
<organism evidence="2 3">
    <name type="scientific">Dryococelus australis</name>
    <dbReference type="NCBI Taxonomy" id="614101"/>
    <lineage>
        <taxon>Eukaryota</taxon>
        <taxon>Metazoa</taxon>
        <taxon>Ecdysozoa</taxon>
        <taxon>Arthropoda</taxon>
        <taxon>Hexapoda</taxon>
        <taxon>Insecta</taxon>
        <taxon>Pterygota</taxon>
        <taxon>Neoptera</taxon>
        <taxon>Polyneoptera</taxon>
        <taxon>Phasmatodea</taxon>
        <taxon>Verophasmatodea</taxon>
        <taxon>Anareolatae</taxon>
        <taxon>Phasmatidae</taxon>
        <taxon>Eurycanthinae</taxon>
        <taxon>Dryococelus</taxon>
    </lineage>
</organism>